<proteinExistence type="predicted"/>
<sequence length="242" mass="28014">MSILIGLGTLLILIIVVFRIAQKDRKEEELKQRHKESLQAEASQYSKHINESLQIMGKTKNLETLKSRFEFTLQRIEDMESLISRGYDGSETNPMAFRNSVELAFNERLVEMAKQEYDKIMIKKDSYATLSSALNGLTKASQKIAELKLMIYQLEHSGKMAGESIDLLIENISKQIVFGKVKDLIEKIQKEQMKDNTKKVKDYKVELQFLLKQENIIFDENLFSQDWEKSQTSDLLKLIELA</sequence>
<dbReference type="EMBL" id="CP036150">
    <property type="protein sequence ID" value="QEN09007.1"/>
    <property type="molecule type" value="Genomic_DNA"/>
</dbReference>
<dbReference type="AlphaFoldDB" id="A0A5C1QN99"/>
<protein>
    <submittedName>
        <fullName evidence="1">Uncharacterized protein</fullName>
    </submittedName>
</protein>
<keyword evidence="2" id="KW-1185">Reference proteome</keyword>
<dbReference type="KEGG" id="ock:EXM22_13785"/>
<gene>
    <name evidence="1" type="ORF">EXM22_13785</name>
</gene>
<organism evidence="1 2">
    <name type="scientific">Oceanispirochaeta crateris</name>
    <dbReference type="NCBI Taxonomy" id="2518645"/>
    <lineage>
        <taxon>Bacteria</taxon>
        <taxon>Pseudomonadati</taxon>
        <taxon>Spirochaetota</taxon>
        <taxon>Spirochaetia</taxon>
        <taxon>Spirochaetales</taxon>
        <taxon>Spirochaetaceae</taxon>
        <taxon>Oceanispirochaeta</taxon>
    </lineage>
</organism>
<accession>A0A5C1QN99</accession>
<evidence type="ECO:0000313" key="2">
    <source>
        <dbReference type="Proteomes" id="UP000324209"/>
    </source>
</evidence>
<dbReference type="Proteomes" id="UP000324209">
    <property type="component" value="Chromosome"/>
</dbReference>
<name>A0A5C1QN99_9SPIO</name>
<dbReference type="RefSeq" id="WP_149487083.1">
    <property type="nucleotide sequence ID" value="NZ_CP036150.1"/>
</dbReference>
<reference evidence="1 2" key="1">
    <citation type="submission" date="2019-02" db="EMBL/GenBank/DDBJ databases">
        <title>Complete Genome Sequence and Methylome Analysis of free living Spirochaetas.</title>
        <authorList>
            <person name="Fomenkov A."/>
            <person name="Dubinina G."/>
            <person name="Leshcheva N."/>
            <person name="Mikheeva N."/>
            <person name="Grabovich M."/>
            <person name="Vincze T."/>
            <person name="Roberts R.J."/>
        </authorList>
    </citation>
    <scope>NUCLEOTIDE SEQUENCE [LARGE SCALE GENOMIC DNA]</scope>
    <source>
        <strain evidence="1 2">K2</strain>
    </source>
</reference>
<evidence type="ECO:0000313" key="1">
    <source>
        <dbReference type="EMBL" id="QEN09007.1"/>
    </source>
</evidence>